<organism evidence="1 2">
    <name type="scientific">Dictyostelium purpureum</name>
    <name type="common">Slime mold</name>
    <dbReference type="NCBI Taxonomy" id="5786"/>
    <lineage>
        <taxon>Eukaryota</taxon>
        <taxon>Amoebozoa</taxon>
        <taxon>Evosea</taxon>
        <taxon>Eumycetozoa</taxon>
        <taxon>Dictyostelia</taxon>
        <taxon>Dictyosteliales</taxon>
        <taxon>Dictyosteliaceae</taxon>
        <taxon>Dictyostelium</taxon>
    </lineage>
</organism>
<dbReference type="Proteomes" id="UP000001064">
    <property type="component" value="Unassembled WGS sequence"/>
</dbReference>
<dbReference type="VEuPathDB" id="AmoebaDB:DICPUDRAFT_91875"/>
<reference evidence="2" key="1">
    <citation type="journal article" date="2011" name="Genome Biol.">
        <title>Comparative genomics of the social amoebae Dictyostelium discoideum and Dictyostelium purpureum.</title>
        <authorList>
            <consortium name="US DOE Joint Genome Institute (JGI-PGF)"/>
            <person name="Sucgang R."/>
            <person name="Kuo A."/>
            <person name="Tian X."/>
            <person name="Salerno W."/>
            <person name="Parikh A."/>
            <person name="Feasley C.L."/>
            <person name="Dalin E."/>
            <person name="Tu H."/>
            <person name="Huang E."/>
            <person name="Barry K."/>
            <person name="Lindquist E."/>
            <person name="Shapiro H."/>
            <person name="Bruce D."/>
            <person name="Schmutz J."/>
            <person name="Salamov A."/>
            <person name="Fey P."/>
            <person name="Gaudet P."/>
            <person name="Anjard C."/>
            <person name="Babu M.M."/>
            <person name="Basu S."/>
            <person name="Bushmanova Y."/>
            <person name="van der Wel H."/>
            <person name="Katoh-Kurasawa M."/>
            <person name="Dinh C."/>
            <person name="Coutinho P.M."/>
            <person name="Saito T."/>
            <person name="Elias M."/>
            <person name="Schaap P."/>
            <person name="Kay R.R."/>
            <person name="Henrissat B."/>
            <person name="Eichinger L."/>
            <person name="Rivero F."/>
            <person name="Putnam N.H."/>
            <person name="West C.M."/>
            <person name="Loomis W.F."/>
            <person name="Chisholm R.L."/>
            <person name="Shaulsky G."/>
            <person name="Strassmann J.E."/>
            <person name="Queller D.C."/>
            <person name="Kuspa A."/>
            <person name="Grigoriev I.V."/>
        </authorList>
    </citation>
    <scope>NUCLEOTIDE SEQUENCE [LARGE SCALE GENOMIC DNA]</scope>
    <source>
        <strain evidence="2">QSDP1</strain>
    </source>
</reference>
<evidence type="ECO:0000313" key="2">
    <source>
        <dbReference type="Proteomes" id="UP000001064"/>
    </source>
</evidence>
<gene>
    <name evidence="1" type="ORF">DICPUDRAFT_91875</name>
</gene>
<dbReference type="InParanoid" id="F0ZIJ2"/>
<name>F0ZIJ2_DICPU</name>
<accession>F0ZIJ2</accession>
<dbReference type="EMBL" id="GL871033">
    <property type="protein sequence ID" value="EGC36225.1"/>
    <property type="molecule type" value="Genomic_DNA"/>
</dbReference>
<dbReference type="RefSeq" id="XP_003287234.1">
    <property type="nucleotide sequence ID" value="XM_003287186.1"/>
</dbReference>
<protein>
    <submittedName>
        <fullName evidence="1">Expressed protein</fullName>
    </submittedName>
</protein>
<dbReference type="AlphaFoldDB" id="F0ZIJ2"/>
<keyword evidence="2" id="KW-1185">Reference proteome</keyword>
<dbReference type="KEGG" id="dpp:DICPUDRAFT_91875"/>
<proteinExistence type="predicted"/>
<sequence length="75" mass="9030">MNGNKRKEVLKKIRTPIPRHLTPETCLYCRSETRTGWKICWVVRERVEPRSTLCNECGLQYIHKRFEHMLSKKSQ</sequence>
<dbReference type="GeneID" id="10501030"/>
<evidence type="ECO:0000313" key="1">
    <source>
        <dbReference type="EMBL" id="EGC36225.1"/>
    </source>
</evidence>